<dbReference type="InterPro" id="IPR003961">
    <property type="entry name" value="FN3_dom"/>
</dbReference>
<dbReference type="CDD" id="cd00063">
    <property type="entry name" value="FN3"/>
    <property type="match status" value="1"/>
</dbReference>
<evidence type="ECO:0000256" key="1">
    <source>
        <dbReference type="ARBA" id="ARBA00022729"/>
    </source>
</evidence>
<dbReference type="PANTHER" id="PTHR45867:SF3">
    <property type="entry name" value="ACID PHOSPHATASE TYPE 7"/>
    <property type="match status" value="1"/>
</dbReference>
<dbReference type="EMBL" id="JN638751">
    <property type="protein sequence ID" value="AEO93611.1"/>
    <property type="molecule type" value="Genomic_DNA"/>
</dbReference>
<sequence length="866" mass="97945">MSKDKTMHDNYIEKDHPRWNDIDNRVNTIRQTAIEAQDLSNRAMTEALLANRIHIGESEPESLIKVWIDGSDESVDEVFHSPLSQDIRDTVTSVKQTADALEYALNYELDPGYFKGILPGTDPNLPKDPNKPDLSDGAEGTVGRVKVKRGLKEDIGDLHEGEFGFCLDTEELYIGNKGTLKLIAKVGGVSTPGGSNGNVTADYVELISQNGIAYKLTVNDEGEPIILNSDVDNVIPPAQSESGRFNGLFISKVYGGGGRDTNSTPVSHSFIELYNSTDSPMNLKGLSLQYGEYLQSWKILPLRGIIKPYCSFLIRCGKHSDPNRRSTRFKVLDFDMSWDIPISANGYKVYLSVGTEKTPFDNPANTDGQWTKAIGYINMFSVGGDDVSKTIDGYEKGYLHIANKYRMTKRKYSESTVYLFANTGDNRNDIDFVDMREANIETYMPRSTGYGQWYFDYDQMKLDTHTPNVVNICFGYDGDTSRTFTWQTPVTNKGYIKYKLKNSDDWITLSSSRKFVALQDADVTVHSVILSNLQLGSKYVYKVGYEGNWSDEYEIDIIDKTNNSSVTKILWVTDQQGWDKSEYSAWSKAANYIEKNETYDFIINTGDIAQNANRPFEWREYYEGMKNSLSTMPHMTCVGNNDLIDKLYSEAYTYYSTVENSPYPSVYSWNHGLVHYIVLDSNILTDPLNSAEYIRGTAEQIDFINQDMSKAGNKKRWIICLIHESSYTIVRSAKLKPFINVLYDAGVDLVICGHHHCYHRSLRMGRLGENDVDVVDETNGVYYLMLQAAGYKLSGKTIPTPNAPWRALYDRPGDPMYATFEISYDKIEYKAYRLTNIMPLIDNVGKEVVPILFDTLTILPKANRGN</sequence>
<name>G3MA93_9CAUD</name>
<dbReference type="Pfam" id="PF00149">
    <property type="entry name" value="Metallophos"/>
    <property type="match status" value="1"/>
</dbReference>
<gene>
    <name evidence="5" type="primary">352</name>
    <name evidence="5" type="ORF">G_352</name>
</gene>
<reference evidence="5 6" key="1">
    <citation type="submission" date="2011-09" db="EMBL/GenBank/DDBJ databases">
        <authorList>
            <person name="Pope W.H."/>
            <person name="Pedulla M.L."/>
            <person name="Ford M.E."/>
            <person name="Peebles C.L."/>
            <person name="Hatfull G.H."/>
            <person name="Hendrix R.W."/>
        </authorList>
    </citation>
    <scope>NUCLEOTIDE SEQUENCE [LARGE SCALE GENOMIC DNA]</scope>
    <source>
        <strain evidence="5">G</strain>
    </source>
</reference>
<dbReference type="Gene3D" id="3.60.21.10">
    <property type="match status" value="1"/>
</dbReference>
<dbReference type="InterPro" id="IPR029052">
    <property type="entry name" value="Metallo-depent_PP-like"/>
</dbReference>
<feature type="domain" description="Calcineurin-like phosphoesterase" evidence="3">
    <location>
        <begin position="568"/>
        <end position="758"/>
    </location>
</feature>
<dbReference type="Pfam" id="PF16656">
    <property type="entry name" value="Pur_ac_phosph_N"/>
    <property type="match status" value="1"/>
</dbReference>
<dbReference type="KEGG" id="vg:18563567"/>
<feature type="domain" description="Purple acid phosphatase N-terminal" evidence="4">
    <location>
        <begin position="469"/>
        <end position="554"/>
    </location>
</feature>
<feature type="region of interest" description="Disordered" evidence="2">
    <location>
        <begin position="120"/>
        <end position="140"/>
    </location>
</feature>
<keyword evidence="1" id="KW-0732">Signal</keyword>
<protein>
    <submittedName>
        <fullName evidence="5">Gp352</fullName>
    </submittedName>
</protein>
<dbReference type="Proteomes" id="UP000009273">
    <property type="component" value="Segment"/>
</dbReference>
<evidence type="ECO:0000313" key="5">
    <source>
        <dbReference type="EMBL" id="AEO93611.1"/>
    </source>
</evidence>
<evidence type="ECO:0000256" key="2">
    <source>
        <dbReference type="SAM" id="MobiDB-lite"/>
    </source>
</evidence>
<dbReference type="InterPro" id="IPR008963">
    <property type="entry name" value="Purple_acid_Pase-like_N"/>
</dbReference>
<dbReference type="GeneID" id="18563567"/>
<organism evidence="5 6">
    <name type="scientific">Bacillus phage G</name>
    <dbReference type="NCBI Taxonomy" id="2884420"/>
    <lineage>
        <taxon>Viruses</taxon>
        <taxon>Duplodnaviria</taxon>
        <taxon>Heunggongvirae</taxon>
        <taxon>Uroviricota</taxon>
        <taxon>Caudoviricetes</taxon>
        <taxon>Donellivirus</taxon>
        <taxon>Donellivirus gee</taxon>
    </lineage>
</organism>
<evidence type="ECO:0000259" key="4">
    <source>
        <dbReference type="Pfam" id="PF16656"/>
    </source>
</evidence>
<accession>G3MA93</accession>
<proteinExistence type="predicted"/>
<keyword evidence="6" id="KW-1185">Reference proteome</keyword>
<evidence type="ECO:0000259" key="3">
    <source>
        <dbReference type="Pfam" id="PF00149"/>
    </source>
</evidence>
<evidence type="ECO:0000313" key="6">
    <source>
        <dbReference type="Proteomes" id="UP000009273"/>
    </source>
</evidence>
<dbReference type="PANTHER" id="PTHR45867">
    <property type="entry name" value="PURPLE ACID PHOSPHATASE"/>
    <property type="match status" value="1"/>
</dbReference>
<dbReference type="InterPro" id="IPR015914">
    <property type="entry name" value="PAPs_N"/>
</dbReference>
<dbReference type="SUPFAM" id="SSF56300">
    <property type="entry name" value="Metallo-dependent phosphatases"/>
    <property type="match status" value="1"/>
</dbReference>
<dbReference type="Gene3D" id="2.60.40.380">
    <property type="entry name" value="Purple acid phosphatase-like, N-terminal"/>
    <property type="match status" value="1"/>
</dbReference>
<dbReference type="GO" id="GO:0046872">
    <property type="term" value="F:metal ion binding"/>
    <property type="evidence" value="ECO:0007669"/>
    <property type="project" value="InterPro"/>
</dbReference>
<dbReference type="InterPro" id="IPR004843">
    <property type="entry name" value="Calcineurin-like_PHP"/>
</dbReference>
<dbReference type="RefSeq" id="YP_009015655.1">
    <property type="nucleotide sequence ID" value="NC_023719.1"/>
</dbReference>
<dbReference type="SUPFAM" id="SSF49363">
    <property type="entry name" value="Purple acid phosphatase, N-terminal domain"/>
    <property type="match status" value="1"/>
</dbReference>
<dbReference type="GO" id="GO:0003993">
    <property type="term" value="F:acid phosphatase activity"/>
    <property type="evidence" value="ECO:0007669"/>
    <property type="project" value="InterPro"/>
</dbReference>